<protein>
    <submittedName>
        <fullName evidence="3">DUF1080 domain-containing protein</fullName>
    </submittedName>
</protein>
<comment type="caution">
    <text evidence="3">The sequence shown here is derived from an EMBL/GenBank/DDBJ whole genome shotgun (WGS) entry which is preliminary data.</text>
</comment>
<sequence length="227" mass="24920">MKRHSFLGLGVAVLAVVSLSVSLHAGADSGWVSLFDGKTLNNWVQHNGTATYMVKDGTIEGTTSEGSPNSFLCTKKNYGNFELEFEVKVHNNLNSGVQIRSQQENGDGRVNGPQVEIEASGDNGAEAGYIYGEAIKYDGKGIGWMTPEDKRTPHKNLKDGEWNQFRVVANGPRIQTWVNGEQVSDLVDERVYKSHPTGFIGLQVHGIKKGTGPYSVAWKNIRIKELK</sequence>
<gene>
    <name evidence="3" type="ORF">DIT97_28055</name>
</gene>
<accession>A0A3D3RCZ1</accession>
<dbReference type="InterPro" id="IPR010496">
    <property type="entry name" value="AL/BT2_dom"/>
</dbReference>
<organism evidence="3 4">
    <name type="scientific">Gimesia maris</name>
    <dbReference type="NCBI Taxonomy" id="122"/>
    <lineage>
        <taxon>Bacteria</taxon>
        <taxon>Pseudomonadati</taxon>
        <taxon>Planctomycetota</taxon>
        <taxon>Planctomycetia</taxon>
        <taxon>Planctomycetales</taxon>
        <taxon>Planctomycetaceae</taxon>
        <taxon>Gimesia</taxon>
    </lineage>
</organism>
<feature type="domain" description="3-keto-alpha-glucoside-1,2-lyase/3-keto-2-hydroxy-glucal hydratase" evidence="2">
    <location>
        <begin position="30"/>
        <end position="224"/>
    </location>
</feature>
<dbReference type="InterPro" id="IPR013320">
    <property type="entry name" value="ConA-like_dom_sf"/>
</dbReference>
<dbReference type="Pfam" id="PF06439">
    <property type="entry name" value="3keto-disac_hyd"/>
    <property type="match status" value="1"/>
</dbReference>
<name>A0A3D3RCZ1_9PLAN</name>
<proteinExistence type="predicted"/>
<dbReference type="Gene3D" id="2.60.120.560">
    <property type="entry name" value="Exo-inulinase, domain 1"/>
    <property type="match status" value="1"/>
</dbReference>
<feature type="chain" id="PRO_5017600352" evidence="1">
    <location>
        <begin position="28"/>
        <end position="227"/>
    </location>
</feature>
<dbReference type="SUPFAM" id="SSF49899">
    <property type="entry name" value="Concanavalin A-like lectins/glucanases"/>
    <property type="match status" value="1"/>
</dbReference>
<evidence type="ECO:0000313" key="3">
    <source>
        <dbReference type="EMBL" id="HCO26679.1"/>
    </source>
</evidence>
<evidence type="ECO:0000313" key="4">
    <source>
        <dbReference type="Proteomes" id="UP000263642"/>
    </source>
</evidence>
<reference evidence="3 4" key="1">
    <citation type="journal article" date="2018" name="Nat. Biotechnol.">
        <title>A standardized bacterial taxonomy based on genome phylogeny substantially revises the tree of life.</title>
        <authorList>
            <person name="Parks D.H."/>
            <person name="Chuvochina M."/>
            <person name="Waite D.W."/>
            <person name="Rinke C."/>
            <person name="Skarshewski A."/>
            <person name="Chaumeil P.A."/>
            <person name="Hugenholtz P."/>
        </authorList>
    </citation>
    <scope>NUCLEOTIDE SEQUENCE [LARGE SCALE GENOMIC DNA]</scope>
    <source>
        <strain evidence="3">UBA9375</strain>
    </source>
</reference>
<dbReference type="AlphaFoldDB" id="A0A3D3RCZ1"/>
<evidence type="ECO:0000259" key="2">
    <source>
        <dbReference type="Pfam" id="PF06439"/>
    </source>
</evidence>
<evidence type="ECO:0000256" key="1">
    <source>
        <dbReference type="SAM" id="SignalP"/>
    </source>
</evidence>
<dbReference type="Proteomes" id="UP000263642">
    <property type="component" value="Unassembled WGS sequence"/>
</dbReference>
<dbReference type="RefSeq" id="WP_154931220.1">
    <property type="nucleotide sequence ID" value="NZ_CP036341.1"/>
</dbReference>
<dbReference type="GO" id="GO:0016787">
    <property type="term" value="F:hydrolase activity"/>
    <property type="evidence" value="ECO:0007669"/>
    <property type="project" value="InterPro"/>
</dbReference>
<keyword evidence="1" id="KW-0732">Signal</keyword>
<dbReference type="EMBL" id="DQAY01000167">
    <property type="protein sequence ID" value="HCO26679.1"/>
    <property type="molecule type" value="Genomic_DNA"/>
</dbReference>
<feature type="signal peptide" evidence="1">
    <location>
        <begin position="1"/>
        <end position="27"/>
    </location>
</feature>